<feature type="region of interest" description="Disordered" evidence="1">
    <location>
        <begin position="109"/>
        <end position="221"/>
    </location>
</feature>
<reference evidence="2 3" key="1">
    <citation type="submission" date="2014-03" db="EMBL/GenBank/DDBJ databases">
        <title>Genomics of Bifidobacteria.</title>
        <authorList>
            <person name="Ventura M."/>
            <person name="Milani C."/>
            <person name="Lugli G.A."/>
        </authorList>
    </citation>
    <scope>NUCLEOTIDE SEQUENCE [LARGE SCALE GENOMIC DNA]</scope>
    <source>
        <strain evidence="2 3">DSM 23969</strain>
    </source>
</reference>
<sequence>MSWQCTSWALREAPAPTSTARLVLIALADRCQPDGRSAWPTVDTLAAEAHTSPSSVKRALKALEECGAIRRGNQSLAQWDEHGQWVPEPYRPVVWECCMNVTLEHIVEKPGRQARAEREQRLGTDDPDVRENSGVKMTPLENVENTPISSGVKMTPLTVSQEGRGSTSDTSRGSTSDTPIKETNKETNNPSAPTGHLPASGETPPEDENTKPVEAHVPDHGDAVPDVLLPNGDGSTFLDARLWIDPNAGPEPGDDLDADIRGAGFVLDALEAGWAKTPSMPVPRAV</sequence>
<keyword evidence="2" id="KW-0238">DNA-binding</keyword>
<feature type="compositionally biased region" description="Basic and acidic residues" evidence="1">
    <location>
        <begin position="208"/>
        <end position="221"/>
    </location>
</feature>
<dbReference type="GO" id="GO:0003677">
    <property type="term" value="F:DNA binding"/>
    <property type="evidence" value="ECO:0007669"/>
    <property type="project" value="UniProtKB-KW"/>
</dbReference>
<gene>
    <name evidence="2" type="ORF">BBIA_1654</name>
</gene>
<dbReference type="EMBL" id="JGYN01000017">
    <property type="protein sequence ID" value="KFI50173.1"/>
    <property type="molecule type" value="Genomic_DNA"/>
</dbReference>
<feature type="non-terminal residue" evidence="2">
    <location>
        <position position="286"/>
    </location>
</feature>
<dbReference type="AlphaFoldDB" id="A0A086ZUH3"/>
<proteinExistence type="predicted"/>
<evidence type="ECO:0000313" key="2">
    <source>
        <dbReference type="EMBL" id="KFI50173.1"/>
    </source>
</evidence>
<keyword evidence="3" id="KW-1185">Reference proteome</keyword>
<name>A0A086ZUH3_9BIFI</name>
<evidence type="ECO:0000256" key="1">
    <source>
        <dbReference type="SAM" id="MobiDB-lite"/>
    </source>
</evidence>
<dbReference type="STRING" id="1437608.GCA_000771645_01974"/>
<protein>
    <submittedName>
        <fullName evidence="2">DNA-binding helix-turn-helix protein</fullName>
    </submittedName>
</protein>
<accession>A0A086ZUH3</accession>
<feature type="compositionally biased region" description="Low complexity" evidence="1">
    <location>
        <begin position="163"/>
        <end position="178"/>
    </location>
</feature>
<comment type="caution">
    <text evidence="2">The sequence shown here is derived from an EMBL/GenBank/DDBJ whole genome shotgun (WGS) entry which is preliminary data.</text>
</comment>
<dbReference type="Proteomes" id="UP000029108">
    <property type="component" value="Unassembled WGS sequence"/>
</dbReference>
<dbReference type="Pfam" id="PF13730">
    <property type="entry name" value="HTH_36"/>
    <property type="match status" value="1"/>
</dbReference>
<evidence type="ECO:0000313" key="3">
    <source>
        <dbReference type="Proteomes" id="UP000029108"/>
    </source>
</evidence>
<dbReference type="RefSeq" id="WP_162179165.1">
    <property type="nucleotide sequence ID" value="NZ_JGYN01000017.1"/>
</dbReference>
<dbReference type="eggNOG" id="ENOG5031UKN">
    <property type="taxonomic scope" value="Bacteria"/>
</dbReference>
<feature type="compositionally biased region" description="Basic and acidic residues" evidence="1">
    <location>
        <begin position="109"/>
        <end position="133"/>
    </location>
</feature>
<organism evidence="2 3">
    <name type="scientific">Bifidobacterium biavatii DSM 23969</name>
    <dbReference type="NCBI Taxonomy" id="1437608"/>
    <lineage>
        <taxon>Bacteria</taxon>
        <taxon>Bacillati</taxon>
        <taxon>Actinomycetota</taxon>
        <taxon>Actinomycetes</taxon>
        <taxon>Bifidobacteriales</taxon>
        <taxon>Bifidobacteriaceae</taxon>
        <taxon>Bifidobacterium</taxon>
    </lineage>
</organism>